<sequence>MNWDEFLQSLAGSLPTGDKRTAVEQCIGEGDLLTACEIARKALRPDVFKGELLRHFAEKRFKPAPIHKDIVGIDSRIVITTNFDKIYEMEANTMLHGDILVKNYYDSDLADTLRRQQRCVLKIHGTIDTPDKTIFTRTDYASARITHRHFYRALEALFMTHTFVFLGASMRDPDLRLILEDYAYRYGGTRPHFMVMPSGSPVPPVLEVLEESMNLRTICYDPALNHAELATGISELKNLVETERATLRNTLNW</sequence>
<dbReference type="RefSeq" id="WP_171441222.1">
    <property type="nucleotide sequence ID" value="NZ_JABFNS010000021.1"/>
</dbReference>
<dbReference type="AlphaFoldDB" id="A0A7Y4IGS2"/>
<organism evidence="1 2">
    <name type="scientific">Myxococcus xanthus</name>
    <dbReference type="NCBI Taxonomy" id="34"/>
    <lineage>
        <taxon>Bacteria</taxon>
        <taxon>Pseudomonadati</taxon>
        <taxon>Myxococcota</taxon>
        <taxon>Myxococcia</taxon>
        <taxon>Myxococcales</taxon>
        <taxon>Cystobacterineae</taxon>
        <taxon>Myxococcaceae</taxon>
        <taxon>Myxococcus</taxon>
    </lineage>
</organism>
<reference evidence="1 2" key="1">
    <citation type="submission" date="2020-05" db="EMBL/GenBank/DDBJ databases">
        <authorList>
            <person name="Whitworth D."/>
        </authorList>
    </citation>
    <scope>NUCLEOTIDE SEQUENCE [LARGE SCALE GENOMIC DNA]</scope>
    <source>
        <strain evidence="1 2">AM005</strain>
    </source>
</reference>
<comment type="caution">
    <text evidence="1">The sequence shown here is derived from an EMBL/GenBank/DDBJ whole genome shotgun (WGS) entry which is preliminary data.</text>
</comment>
<dbReference type="Proteomes" id="UP000533080">
    <property type="component" value="Unassembled WGS sequence"/>
</dbReference>
<evidence type="ECO:0000313" key="2">
    <source>
        <dbReference type="Proteomes" id="UP000533080"/>
    </source>
</evidence>
<gene>
    <name evidence="1" type="ORF">HNV28_11060</name>
</gene>
<name>A0A7Y4IGS2_MYXXA</name>
<proteinExistence type="predicted"/>
<dbReference type="EMBL" id="JABFNT010000028">
    <property type="protein sequence ID" value="NOJ78874.1"/>
    <property type="molecule type" value="Genomic_DNA"/>
</dbReference>
<accession>A0A7Y4IGS2</accession>
<dbReference type="Pfam" id="PF13289">
    <property type="entry name" value="SIR2_2"/>
    <property type="match status" value="1"/>
</dbReference>
<protein>
    <submittedName>
        <fullName evidence="1">SIR2 family protein</fullName>
    </submittedName>
</protein>
<evidence type="ECO:0000313" key="1">
    <source>
        <dbReference type="EMBL" id="NOJ78874.1"/>
    </source>
</evidence>